<proteinExistence type="predicted"/>
<feature type="non-terminal residue" evidence="1">
    <location>
        <position position="1"/>
    </location>
</feature>
<organism evidence="1">
    <name type="scientific">marine sediment metagenome</name>
    <dbReference type="NCBI Taxonomy" id="412755"/>
    <lineage>
        <taxon>unclassified sequences</taxon>
        <taxon>metagenomes</taxon>
        <taxon>ecological metagenomes</taxon>
    </lineage>
</organism>
<accession>X1D5J0</accession>
<comment type="caution">
    <text evidence="1">The sequence shown here is derived from an EMBL/GenBank/DDBJ whole genome shotgun (WGS) entry which is preliminary data.</text>
</comment>
<dbReference type="EMBL" id="BART01031600">
    <property type="protein sequence ID" value="GAH16006.1"/>
    <property type="molecule type" value="Genomic_DNA"/>
</dbReference>
<reference evidence="1" key="1">
    <citation type="journal article" date="2014" name="Front. Microbiol.">
        <title>High frequency of phylogenetically diverse reductive dehalogenase-homologous genes in deep subseafloor sedimentary metagenomes.</title>
        <authorList>
            <person name="Kawai M."/>
            <person name="Futagami T."/>
            <person name="Toyoda A."/>
            <person name="Takaki Y."/>
            <person name="Nishi S."/>
            <person name="Hori S."/>
            <person name="Arai W."/>
            <person name="Tsubouchi T."/>
            <person name="Morono Y."/>
            <person name="Uchiyama I."/>
            <person name="Ito T."/>
            <person name="Fujiyama A."/>
            <person name="Inagaki F."/>
            <person name="Takami H."/>
        </authorList>
    </citation>
    <scope>NUCLEOTIDE SEQUENCE</scope>
    <source>
        <strain evidence="1">Expedition CK06-06</strain>
    </source>
</reference>
<evidence type="ECO:0000313" key="1">
    <source>
        <dbReference type="EMBL" id="GAH16006.1"/>
    </source>
</evidence>
<name>X1D5J0_9ZZZZ</name>
<protein>
    <submittedName>
        <fullName evidence="1">Uncharacterized protein</fullName>
    </submittedName>
</protein>
<dbReference type="AlphaFoldDB" id="X1D5J0"/>
<sequence length="82" mass="9584">IGQITSEIHSSGDIDYYFLEDSKSQLLKRISRTKIYKHLKNLSNVAINIRRAFFQVLNTPEKVDEKWDSFLAPTMKNAAEYF</sequence>
<gene>
    <name evidence="1" type="ORF">S01H4_54855</name>
</gene>